<dbReference type="Proteomes" id="UP000423274">
    <property type="component" value="Chromosome"/>
</dbReference>
<dbReference type="InterPro" id="IPR006724">
    <property type="entry name" value="Phage_TTP"/>
</dbReference>
<evidence type="ECO:0000313" key="3">
    <source>
        <dbReference type="Proteomes" id="UP000423274"/>
    </source>
</evidence>
<dbReference type="Pfam" id="PF04630">
    <property type="entry name" value="Phage_TTP_1"/>
    <property type="match status" value="1"/>
</dbReference>
<sequence>MTLVHFPRMTIQPFDATGAPNGEPIVVQGDTNKGGTITAEISGLSSNPLKTAASDIEYWISQEGVGEVSVDFTLIDLPFDAEAKILGQKTTEAGITYVGNDTNPPYCGVLLEAESLAGDSAYLGFFRGKFAKDKETLNTQDPADKKAPEGDSYTFTAAGSPDDGDQKGEYVAKYVGSDATAISTVKAQVLKKATPKP</sequence>
<dbReference type="EMBL" id="CP022954">
    <property type="protein sequence ID" value="QGV17520.1"/>
    <property type="molecule type" value="Genomic_DNA"/>
</dbReference>
<dbReference type="NCBIfam" id="TIGR01603">
    <property type="entry name" value="maj_tail_phi13"/>
    <property type="match status" value="1"/>
</dbReference>
<dbReference type="RefSeq" id="WP_156656842.1">
    <property type="nucleotide sequence ID" value="NZ_CP022954.1"/>
</dbReference>
<accession>A0AAP9KV37</accession>
<organism evidence="2 3">
    <name type="scientific">Lacticaseibacillus paracasei subsp. paracasei</name>
    <dbReference type="NCBI Taxonomy" id="47714"/>
    <lineage>
        <taxon>Bacteria</taxon>
        <taxon>Bacillati</taxon>
        <taxon>Bacillota</taxon>
        <taxon>Bacilli</taxon>
        <taxon>Lactobacillales</taxon>
        <taxon>Lactobacillaceae</taxon>
        <taxon>Lacticaseibacillus</taxon>
    </lineage>
</organism>
<gene>
    <name evidence="2" type="ORF">LCAKO_0984</name>
</gene>
<dbReference type="AlphaFoldDB" id="A0AAP9KV37"/>
<evidence type="ECO:0000313" key="2">
    <source>
        <dbReference type="EMBL" id="QGV17520.1"/>
    </source>
</evidence>
<protein>
    <submittedName>
        <fullName evidence="2">Phage major tail protein</fullName>
    </submittedName>
</protein>
<dbReference type="InterPro" id="IPR006490">
    <property type="entry name" value="Maj_tail_phi13"/>
</dbReference>
<name>A0AAP9KV37_LACPA</name>
<reference evidence="2 3" key="1">
    <citation type="submission" date="2017-08" db="EMBL/GenBank/DDBJ databases">
        <title>Genome sequence, comparative genomics and functional analysis of the highly adhesive Lactobacillus paracasei Kobulty strain.</title>
        <authorList>
            <person name="Koryszewska-Baginska A."/>
            <person name="Grynberg M."/>
            <person name="Aleksandrzak-Piekarczyk T."/>
        </authorList>
    </citation>
    <scope>NUCLEOTIDE SEQUENCE [LARGE SCALE GENOMIC DNA]</scope>
    <source>
        <strain evidence="2 3">IBB3423</strain>
    </source>
</reference>
<evidence type="ECO:0000256" key="1">
    <source>
        <dbReference type="SAM" id="MobiDB-lite"/>
    </source>
</evidence>
<proteinExistence type="predicted"/>
<feature type="compositionally biased region" description="Basic and acidic residues" evidence="1">
    <location>
        <begin position="138"/>
        <end position="149"/>
    </location>
</feature>
<feature type="region of interest" description="Disordered" evidence="1">
    <location>
        <begin position="138"/>
        <end position="168"/>
    </location>
</feature>